<dbReference type="GO" id="GO:0032259">
    <property type="term" value="P:methylation"/>
    <property type="evidence" value="ECO:0007669"/>
    <property type="project" value="UniProtKB-KW"/>
</dbReference>
<sequence>MQHALYLSTILWILFLVYWLTPRRKRDVGKFCEPLRSRVLHLSLFWTSLIISLAVPFGALGWRWPPASPINGLVGLVIQLVSIGFAIWSRHCLGPYWSGKLAKMMDHKLIEAGPYRKVRHPIYTGILGMFLGTAIVSGEMRGILALAIILFAYLRKIRLEEQLLLDLFGSAFLEYKSRTGALIPKRRPK</sequence>
<gene>
    <name evidence="6" type="ORF">V5E97_21925</name>
</gene>
<organism evidence="6">
    <name type="scientific">Singulisphaera sp. Ch08</name>
    <dbReference type="NCBI Taxonomy" id="3120278"/>
    <lineage>
        <taxon>Bacteria</taxon>
        <taxon>Pseudomonadati</taxon>
        <taxon>Planctomycetota</taxon>
        <taxon>Planctomycetia</taxon>
        <taxon>Isosphaerales</taxon>
        <taxon>Isosphaeraceae</taxon>
        <taxon>Singulisphaera</taxon>
    </lineage>
</organism>
<evidence type="ECO:0000313" key="6">
    <source>
        <dbReference type="EMBL" id="XBH01011.1"/>
    </source>
</evidence>
<dbReference type="InterPro" id="IPR052527">
    <property type="entry name" value="Metal_cation-efflux_comp"/>
</dbReference>
<reference evidence="6" key="1">
    <citation type="submission" date="2024-05" db="EMBL/GenBank/DDBJ databases">
        <title>Planctomycetes of the genus Singulisphaera possess chitinolytic capabilities.</title>
        <authorList>
            <person name="Ivanova A."/>
        </authorList>
    </citation>
    <scope>NUCLEOTIDE SEQUENCE</scope>
    <source>
        <strain evidence="6">Ch08T</strain>
    </source>
</reference>
<protein>
    <submittedName>
        <fullName evidence="6">Isoprenylcysteine carboxylmethyltransferase family protein</fullName>
        <ecNumber evidence="6">2.1.1.100</ecNumber>
        <ecNumber evidence="6">2.1.1.334</ecNumber>
    </submittedName>
</protein>
<evidence type="ECO:0000256" key="3">
    <source>
        <dbReference type="ARBA" id="ARBA00022989"/>
    </source>
</evidence>
<proteinExistence type="predicted"/>
<name>A0AAU7C6Y4_9BACT</name>
<keyword evidence="6" id="KW-0808">Transferase</keyword>
<keyword evidence="2 5" id="KW-0812">Transmembrane</keyword>
<dbReference type="InterPro" id="IPR007318">
    <property type="entry name" value="Phopholipid_MeTrfase"/>
</dbReference>
<dbReference type="GO" id="GO:0004671">
    <property type="term" value="F:protein C-terminal S-isoprenylcysteine carboxyl O-methyltransferase activity"/>
    <property type="evidence" value="ECO:0007669"/>
    <property type="project" value="UniProtKB-EC"/>
</dbReference>
<feature type="transmembrane region" description="Helical" evidence="5">
    <location>
        <begin position="70"/>
        <end position="88"/>
    </location>
</feature>
<comment type="subcellular location">
    <subcellularLocation>
        <location evidence="1">Endomembrane system</location>
        <topology evidence="1">Multi-pass membrane protein</topology>
    </subcellularLocation>
</comment>
<accession>A0AAU7C6Y4</accession>
<dbReference type="GO" id="GO:0012505">
    <property type="term" value="C:endomembrane system"/>
    <property type="evidence" value="ECO:0007669"/>
    <property type="project" value="UniProtKB-SubCell"/>
</dbReference>
<evidence type="ECO:0000256" key="4">
    <source>
        <dbReference type="ARBA" id="ARBA00023136"/>
    </source>
</evidence>
<dbReference type="PANTHER" id="PTHR43847">
    <property type="entry name" value="BLL3993 PROTEIN"/>
    <property type="match status" value="1"/>
</dbReference>
<evidence type="ECO:0000256" key="2">
    <source>
        <dbReference type="ARBA" id="ARBA00022692"/>
    </source>
</evidence>
<keyword evidence="3 5" id="KW-1133">Transmembrane helix</keyword>
<evidence type="ECO:0000256" key="1">
    <source>
        <dbReference type="ARBA" id="ARBA00004127"/>
    </source>
</evidence>
<dbReference type="EMBL" id="CP155447">
    <property type="protein sequence ID" value="XBH01011.1"/>
    <property type="molecule type" value="Genomic_DNA"/>
</dbReference>
<keyword evidence="4 5" id="KW-0472">Membrane</keyword>
<feature type="transmembrane region" description="Helical" evidence="5">
    <location>
        <begin position="6"/>
        <end position="21"/>
    </location>
</feature>
<keyword evidence="6" id="KW-0489">Methyltransferase</keyword>
<dbReference type="Gene3D" id="1.20.120.1630">
    <property type="match status" value="1"/>
</dbReference>
<feature type="transmembrane region" description="Helical" evidence="5">
    <location>
        <begin position="126"/>
        <end position="154"/>
    </location>
</feature>
<feature type="transmembrane region" description="Helical" evidence="5">
    <location>
        <begin position="42"/>
        <end position="64"/>
    </location>
</feature>
<dbReference type="EC" id="2.1.1.100" evidence="6"/>
<dbReference type="EC" id="2.1.1.334" evidence="6"/>
<dbReference type="AlphaFoldDB" id="A0AAU7C6Y4"/>
<dbReference type="PANTHER" id="PTHR43847:SF1">
    <property type="entry name" value="BLL3993 PROTEIN"/>
    <property type="match status" value="1"/>
</dbReference>
<evidence type="ECO:0000256" key="5">
    <source>
        <dbReference type="SAM" id="Phobius"/>
    </source>
</evidence>
<dbReference type="Pfam" id="PF04191">
    <property type="entry name" value="PEMT"/>
    <property type="match status" value="1"/>
</dbReference>
<dbReference type="RefSeq" id="WP_406693695.1">
    <property type="nucleotide sequence ID" value="NZ_CP155447.1"/>
</dbReference>